<feature type="region of interest" description="Disordered" evidence="10">
    <location>
        <begin position="784"/>
        <end position="817"/>
    </location>
</feature>
<feature type="transmembrane region" description="Helical" evidence="11">
    <location>
        <begin position="465"/>
        <end position="490"/>
    </location>
</feature>
<keyword evidence="4" id="KW-0808">Transferase</keyword>
<dbReference type="InterPro" id="IPR011701">
    <property type="entry name" value="MFS"/>
</dbReference>
<feature type="transmembrane region" description="Helical" evidence="11">
    <location>
        <begin position="983"/>
        <end position="1004"/>
    </location>
</feature>
<feature type="transmembrane region" description="Helical" evidence="11">
    <location>
        <begin position="951"/>
        <end position="971"/>
    </location>
</feature>
<evidence type="ECO:0000313" key="13">
    <source>
        <dbReference type="Proteomes" id="UP000076744"/>
    </source>
</evidence>
<dbReference type="GO" id="GO:0022857">
    <property type="term" value="F:transmembrane transporter activity"/>
    <property type="evidence" value="ECO:0007669"/>
    <property type="project" value="InterPro"/>
</dbReference>
<organism evidence="12 13">
    <name type="scientific">Cordyceps fumosorosea (strain ARSEF 2679)</name>
    <name type="common">Isaria fumosorosea</name>
    <dbReference type="NCBI Taxonomy" id="1081104"/>
    <lineage>
        <taxon>Eukaryota</taxon>
        <taxon>Fungi</taxon>
        <taxon>Dikarya</taxon>
        <taxon>Ascomycota</taxon>
        <taxon>Pezizomycotina</taxon>
        <taxon>Sordariomycetes</taxon>
        <taxon>Hypocreomycetidae</taxon>
        <taxon>Hypocreales</taxon>
        <taxon>Cordycipitaceae</taxon>
        <taxon>Cordyceps</taxon>
    </lineage>
</organism>
<evidence type="ECO:0000256" key="3">
    <source>
        <dbReference type="ARBA" id="ARBA00012132"/>
    </source>
</evidence>
<dbReference type="PANTHER" id="PTHR13205:SF15">
    <property type="entry name" value="DOLICHOL KINASE"/>
    <property type="match status" value="1"/>
</dbReference>
<keyword evidence="9 11" id="KW-0472">Membrane</keyword>
<keyword evidence="5 11" id="KW-0812">Transmembrane</keyword>
<evidence type="ECO:0000256" key="9">
    <source>
        <dbReference type="ARBA" id="ARBA00023136"/>
    </source>
</evidence>
<feature type="transmembrane region" description="Helical" evidence="11">
    <location>
        <begin position="1461"/>
        <end position="1477"/>
    </location>
</feature>
<feature type="transmembrane region" description="Helical" evidence="11">
    <location>
        <begin position="1506"/>
        <end position="1528"/>
    </location>
</feature>
<evidence type="ECO:0000256" key="2">
    <source>
        <dbReference type="ARBA" id="ARBA00010794"/>
    </source>
</evidence>
<dbReference type="Proteomes" id="UP000076744">
    <property type="component" value="Unassembled WGS sequence"/>
</dbReference>
<feature type="transmembrane region" description="Helical" evidence="11">
    <location>
        <begin position="496"/>
        <end position="516"/>
    </location>
</feature>
<feature type="region of interest" description="Disordered" evidence="10">
    <location>
        <begin position="1267"/>
        <end position="1293"/>
    </location>
</feature>
<feature type="transmembrane region" description="Helical" evidence="11">
    <location>
        <begin position="1586"/>
        <end position="1605"/>
    </location>
</feature>
<dbReference type="Gene3D" id="1.20.1250.20">
    <property type="entry name" value="MFS general substrate transporter like domains"/>
    <property type="match status" value="1"/>
</dbReference>
<feature type="region of interest" description="Disordered" evidence="10">
    <location>
        <begin position="1"/>
        <end position="61"/>
    </location>
</feature>
<keyword evidence="6" id="KW-0418">Kinase</keyword>
<protein>
    <recommendedName>
        <fullName evidence="3">dolichol kinase</fullName>
        <ecNumber evidence="3">2.7.1.108</ecNumber>
    </recommendedName>
</protein>
<feature type="transmembrane region" description="Helical" evidence="11">
    <location>
        <begin position="222"/>
        <end position="244"/>
    </location>
</feature>
<dbReference type="OrthoDB" id="377083at2759"/>
<feature type="compositionally biased region" description="Polar residues" evidence="10">
    <location>
        <begin position="863"/>
        <end position="872"/>
    </location>
</feature>
<evidence type="ECO:0000256" key="8">
    <source>
        <dbReference type="ARBA" id="ARBA00022989"/>
    </source>
</evidence>
<feature type="transmembrane region" description="Helical" evidence="11">
    <location>
        <begin position="332"/>
        <end position="349"/>
    </location>
</feature>
<feature type="transmembrane region" description="Helical" evidence="11">
    <location>
        <begin position="1108"/>
        <end position="1130"/>
    </location>
</feature>
<comment type="similarity">
    <text evidence="2">Belongs to the polyprenol kinase family.</text>
</comment>
<dbReference type="GO" id="GO:0043048">
    <property type="term" value="P:dolichyl monophosphate biosynthetic process"/>
    <property type="evidence" value="ECO:0007669"/>
    <property type="project" value="TreeGrafter"/>
</dbReference>
<dbReference type="RefSeq" id="XP_018708032.1">
    <property type="nucleotide sequence ID" value="XM_018845266.1"/>
</dbReference>
<sequence>MLGAEGRPHRRAFPEEEEEQEELNAVKNTEESPLLPTQHALTLPPPDDDDEESKPGGGASPTALTVTLAASAIILILDVVASVPTTPRLVIFENIICRNYYHAWGRDDAMGDCKVAAVQGELAIVNGWKETFDTIPGIVVSIPYGVLANYIGRANVLTLALFGNLLGECWIAAVCWLPQTLPLRTLWFSGAFQIIGGGGATMIAMCYTMIADMCTPQQRIAAFSYVHAATLLSEMVSIPLGSALLSINPWIPVFGSIGIMVATLVVLVLLGRRFFPPPPAKYQPIPERNTIDDESGRPSPINNSVAGIPHDQRKQGSSTYTSRVGVWLTRDVVLMLIAFFCCQLSRQFSNVLLQFSSFKFSWDYAQASYLLPLRAGINLVVLFLVVPRVLHYLTCQKGLVQWQADKHVTVASSVCLVVGSTFIFLSPHPFGVVLGQSLIALGFTFTVTARSLLTAMVEPRYVSLLYTSVTSVTYVGLVTGGPVFAAAFQWGLKLGGIWIGMPFMITTVLFTVTTLIDSEHRLTLVQVGVWHEDFEDCSPATRKATLSSPLQQLQADRVVTPTAETMRADMTSVPAYLSAFSPYSVNEMFVNTNELEYFAEDKVIQGYVEDKFPQREYYKYGYSIFWHEIFGDRNDHYYQRIRDAGKIAFCQFTDAMWEAFRDLASYYESFPFHYGKPSMQIYLDAAAKYIRVLKQTHYASESGVIWGERGVGSWEYILTGPFEAAGIVKSFKIEKKKTNPDKELLHLFRLVKWRMDAGWWNNGNYQDVYEKCVMSLFSEAEGSFTHLPPPTEHPSPAVDAPPSVMGEPNSKELPSAAETDELAHLRAGLRSPHPYHRRRHEILYDCDRLPPPPSPIRPGILSEESTPVSDSGTEADDEHFLRGLPAPRARLHKGLRGRNEVPSGTATPASPSVIEEEEEPLLGKDTVSKSSSSGSILLSPLRRYRNVVRRLTEGGILALLGAFVTTNSHVAPIYRKWNQDFKLFLGLATTLTAVYPLRVLIWSYRKRSPSRWVPITIPANFDPAPLLYPPAITILVSLLISVDNLAVLLPNIILSLSALPQQLFPKLEYTAYYDTIQWAVTCLPLLWGKDSGNHLRQGSANLPLSREVIVLLLLMAELQLLSIALINVLILGKSPQMQILKALLWGGGLGVLVVCGAVIRWGISLARVPKWRFRRLPSARKSPIWKSLLRLLSLRQLRAELRGLQPDDPAYSTACSSEDEDDTVLVFRTPARVRTMGAISSPARAEPNATRAAADYDEDSIEGISRRHTLPIPDQQARRNSGHTPSGRRKRATSLSVRPFLKLTYEQATARKWAYAAYVYACIVLLILVGIRTYVARYALSSQEPIGWALSYLFGDLPWFRLQVVTANLERWICLPPNHTNMPDAAVAGLGWVEKLRLQRFGAATTRLLLSGYWLAILFVGLLVVFQLKNTYEVDTRRKVFHFMMVGMFLPALYVDPAYAALALGLILAIFLILDLLRASQLPPLSKPIATFLAPYVDGRDFRGPVVVSHIFLLIGCAIPLWLALAAVGRGGQGYAAGWEVPTRDVSMVAGVVCVGLGDAAASLIGRRYGHRKWLWGGGKSLEGSVAFAAAVFAGLAFASAWLRVGGWPTPDEPLGLLATARNAGVCASLASVTEAVLTGGNDNVIVPVVLWTCVKSLGV</sequence>
<comment type="subcellular location">
    <subcellularLocation>
        <location evidence="1">Endoplasmic reticulum membrane</location>
        <topology evidence="1">Multi-pass membrane protein</topology>
    </subcellularLocation>
</comment>
<feature type="transmembrane region" description="Helical" evidence="11">
    <location>
        <begin position="1548"/>
        <end position="1565"/>
    </location>
</feature>
<evidence type="ECO:0000256" key="10">
    <source>
        <dbReference type="SAM" id="MobiDB-lite"/>
    </source>
</evidence>
<dbReference type="GeneID" id="30017951"/>
<feature type="transmembrane region" description="Helical" evidence="11">
    <location>
        <begin position="156"/>
        <end position="179"/>
    </location>
</feature>
<feature type="transmembrane region" description="Helical" evidence="11">
    <location>
        <begin position="1408"/>
        <end position="1428"/>
    </location>
</feature>
<gene>
    <name evidence="12" type="ORF">ISF_01659</name>
</gene>
<reference evidence="12 13" key="1">
    <citation type="journal article" date="2016" name="Genome Biol. Evol.">
        <title>Divergent and convergent evolution of fungal pathogenicity.</title>
        <authorList>
            <person name="Shang Y."/>
            <person name="Xiao G."/>
            <person name="Zheng P."/>
            <person name="Cen K."/>
            <person name="Zhan S."/>
            <person name="Wang C."/>
        </authorList>
    </citation>
    <scope>NUCLEOTIDE SEQUENCE [LARGE SCALE GENOMIC DNA]</scope>
    <source>
        <strain evidence="12 13">ARSEF 2679</strain>
    </source>
</reference>
<dbReference type="STRING" id="1081104.A0A168DGG5"/>
<evidence type="ECO:0000256" key="1">
    <source>
        <dbReference type="ARBA" id="ARBA00004477"/>
    </source>
</evidence>
<feature type="transmembrane region" description="Helical" evidence="11">
    <location>
        <begin position="250"/>
        <end position="271"/>
    </location>
</feature>
<evidence type="ECO:0000256" key="5">
    <source>
        <dbReference type="ARBA" id="ARBA00022692"/>
    </source>
</evidence>
<dbReference type="SUPFAM" id="SSF103473">
    <property type="entry name" value="MFS general substrate transporter"/>
    <property type="match status" value="1"/>
</dbReference>
<feature type="transmembrane region" description="Helical" evidence="11">
    <location>
        <begin position="1142"/>
        <end position="1163"/>
    </location>
</feature>
<feature type="transmembrane region" description="Helical" evidence="11">
    <location>
        <begin position="369"/>
        <end position="387"/>
    </location>
</feature>
<proteinExistence type="inferred from homology"/>
<dbReference type="InterPro" id="IPR032974">
    <property type="entry name" value="Polypren_kinase"/>
</dbReference>
<evidence type="ECO:0000313" key="12">
    <source>
        <dbReference type="EMBL" id="OAA72586.1"/>
    </source>
</evidence>
<keyword evidence="13" id="KW-1185">Reference proteome</keyword>
<evidence type="ECO:0000256" key="4">
    <source>
        <dbReference type="ARBA" id="ARBA00022679"/>
    </source>
</evidence>
<keyword evidence="7" id="KW-0256">Endoplasmic reticulum</keyword>
<dbReference type="Pfam" id="PF07690">
    <property type="entry name" value="MFS_1"/>
    <property type="match status" value="1"/>
</dbReference>
<evidence type="ECO:0000256" key="6">
    <source>
        <dbReference type="ARBA" id="ARBA00022777"/>
    </source>
</evidence>
<feature type="transmembrane region" description="Helical" evidence="11">
    <location>
        <begin position="432"/>
        <end position="453"/>
    </location>
</feature>
<dbReference type="EC" id="2.7.1.108" evidence="3"/>
<feature type="region of interest" description="Disordered" evidence="10">
    <location>
        <begin position="843"/>
        <end position="878"/>
    </location>
</feature>
<evidence type="ECO:0000256" key="7">
    <source>
        <dbReference type="ARBA" id="ARBA00022824"/>
    </source>
</evidence>
<feature type="transmembrane region" description="Helical" evidence="11">
    <location>
        <begin position="185"/>
        <end position="210"/>
    </location>
</feature>
<dbReference type="InterPro" id="IPR036259">
    <property type="entry name" value="MFS_trans_sf"/>
</dbReference>
<evidence type="ECO:0000256" key="11">
    <source>
        <dbReference type="SAM" id="Phobius"/>
    </source>
</evidence>
<name>A0A168DGG5_CORFA</name>
<dbReference type="GO" id="GO:0005789">
    <property type="term" value="C:endoplasmic reticulum membrane"/>
    <property type="evidence" value="ECO:0007669"/>
    <property type="project" value="UniProtKB-SubCell"/>
</dbReference>
<dbReference type="GO" id="GO:0004168">
    <property type="term" value="F:dolichol kinase activity"/>
    <property type="evidence" value="ECO:0007669"/>
    <property type="project" value="UniProtKB-EC"/>
</dbReference>
<dbReference type="CDD" id="cd06174">
    <property type="entry name" value="MFS"/>
    <property type="match status" value="1"/>
</dbReference>
<keyword evidence="8 11" id="KW-1133">Transmembrane helix</keyword>
<feature type="transmembrane region" description="Helical" evidence="11">
    <location>
        <begin position="1313"/>
        <end position="1335"/>
    </location>
</feature>
<accession>A0A168DGG5</accession>
<feature type="region of interest" description="Disordered" evidence="10">
    <location>
        <begin position="285"/>
        <end position="317"/>
    </location>
</feature>
<feature type="transmembrane region" description="Helical" evidence="11">
    <location>
        <begin position="408"/>
        <end position="426"/>
    </location>
</feature>
<dbReference type="EMBL" id="AZHB01000002">
    <property type="protein sequence ID" value="OAA72586.1"/>
    <property type="molecule type" value="Genomic_DNA"/>
</dbReference>
<feature type="region of interest" description="Disordered" evidence="10">
    <location>
        <begin position="894"/>
        <end position="934"/>
    </location>
</feature>
<comment type="caution">
    <text evidence="12">The sequence shown here is derived from an EMBL/GenBank/DDBJ whole genome shotgun (WGS) entry which is preliminary data.</text>
</comment>
<dbReference type="PANTHER" id="PTHR13205">
    <property type="entry name" value="TRANSMEMBRANE PROTEIN 15-RELATED"/>
    <property type="match status" value="1"/>
</dbReference>